<evidence type="ECO:0000313" key="2">
    <source>
        <dbReference type="EMBL" id="BAL88063.1"/>
    </source>
</evidence>
<gene>
    <name evidence="2" type="ordered locus">AMIS_28430</name>
</gene>
<dbReference type="PATRIC" id="fig|512565.3.peg.2847"/>
<dbReference type="STRING" id="512565.AMIS_28430"/>
<dbReference type="KEGG" id="ams:AMIS_28430"/>
<name>I0H4X6_ACTM4</name>
<dbReference type="SUPFAM" id="SSF51735">
    <property type="entry name" value="NAD(P)-binding Rossmann-fold domains"/>
    <property type="match status" value="1"/>
</dbReference>
<dbReference type="RefSeq" id="WP_014442958.1">
    <property type="nucleotide sequence ID" value="NC_017093.1"/>
</dbReference>
<dbReference type="PANTHER" id="PTHR43162">
    <property type="match status" value="1"/>
</dbReference>
<accession>I0H4X6</accession>
<dbReference type="InterPro" id="IPR051604">
    <property type="entry name" value="Ergot_Alk_Oxidoreductase"/>
</dbReference>
<dbReference type="EMBL" id="AP012319">
    <property type="protein sequence ID" value="BAL88063.1"/>
    <property type="molecule type" value="Genomic_DNA"/>
</dbReference>
<dbReference type="eggNOG" id="COG0702">
    <property type="taxonomic scope" value="Bacteria"/>
</dbReference>
<evidence type="ECO:0000259" key="1">
    <source>
        <dbReference type="Pfam" id="PF05368"/>
    </source>
</evidence>
<proteinExistence type="predicted"/>
<dbReference type="OrthoDB" id="116343at2"/>
<dbReference type="Pfam" id="PF05368">
    <property type="entry name" value="NmrA"/>
    <property type="match status" value="1"/>
</dbReference>
<reference evidence="2 3" key="1">
    <citation type="submission" date="2012-02" db="EMBL/GenBank/DDBJ databases">
        <title>Complete genome sequence of Actinoplanes missouriensis 431 (= NBRC 102363).</title>
        <authorList>
            <person name="Ohnishi Y."/>
            <person name="Ishikawa J."/>
            <person name="Sekine M."/>
            <person name="Hosoyama A."/>
            <person name="Harada T."/>
            <person name="Narita H."/>
            <person name="Hata T."/>
            <person name="Konno Y."/>
            <person name="Tutikane K."/>
            <person name="Fujita N."/>
            <person name="Horinouchi S."/>
            <person name="Hayakawa M."/>
        </authorList>
    </citation>
    <scope>NUCLEOTIDE SEQUENCE [LARGE SCALE GENOMIC DNA]</scope>
    <source>
        <strain evidence="3">ATCC 14538 / DSM 43046 / CBS 188.64 / JCM 3121 / NBRC 102363 / NCIMB 12654 / NRRL B-3342 / UNCC 431</strain>
    </source>
</reference>
<organism evidence="2 3">
    <name type="scientific">Actinoplanes missouriensis (strain ATCC 14538 / DSM 43046 / CBS 188.64 / JCM 3121 / NBRC 102363 / NCIMB 12654 / NRRL B-3342 / UNCC 431)</name>
    <dbReference type="NCBI Taxonomy" id="512565"/>
    <lineage>
        <taxon>Bacteria</taxon>
        <taxon>Bacillati</taxon>
        <taxon>Actinomycetota</taxon>
        <taxon>Actinomycetes</taxon>
        <taxon>Micromonosporales</taxon>
        <taxon>Micromonosporaceae</taxon>
        <taxon>Actinoplanes</taxon>
    </lineage>
</organism>
<protein>
    <recommendedName>
        <fullName evidence="1">NmrA-like domain-containing protein</fullName>
    </recommendedName>
</protein>
<sequence length="286" mass="30754">MTSRPVVLVTGATGRVGRLVVDALLSSGAHVRTLVRSPQVADLPARADVAEGDLREPATVAKAAAGADAAFLVWPGFSAAGAEPVVEALTVQVPHLVYLSAARLQRDEHGPMPGVWSDVEGIIERSPGTRTFVRSGGFAANTLEWAQQVRGGDVVRMPYPGAVRSLVHERDLADVAVRALLDPRHAGRAYVATGPEALSSQDQVRVIGEVLGRRLRVLAQPLDQAREELSRVMGESTAEQSLRYWAGLADEPERVTTDVEEVTGHPARSYQAWVRDHAPDFRGDSR</sequence>
<dbReference type="InterPro" id="IPR036291">
    <property type="entry name" value="NAD(P)-bd_dom_sf"/>
</dbReference>
<dbReference type="HOGENOM" id="CLU_007383_10_6_11"/>
<dbReference type="PANTHER" id="PTHR43162:SF1">
    <property type="entry name" value="PRESTALK A DIFFERENTIATION PROTEIN A"/>
    <property type="match status" value="1"/>
</dbReference>
<dbReference type="AlphaFoldDB" id="I0H4X6"/>
<dbReference type="Proteomes" id="UP000007882">
    <property type="component" value="Chromosome"/>
</dbReference>
<feature type="domain" description="NmrA-like" evidence="1">
    <location>
        <begin position="6"/>
        <end position="235"/>
    </location>
</feature>
<evidence type="ECO:0000313" key="3">
    <source>
        <dbReference type="Proteomes" id="UP000007882"/>
    </source>
</evidence>
<dbReference type="InterPro" id="IPR008030">
    <property type="entry name" value="NmrA-like"/>
</dbReference>
<dbReference type="Gene3D" id="3.40.50.720">
    <property type="entry name" value="NAD(P)-binding Rossmann-like Domain"/>
    <property type="match status" value="1"/>
</dbReference>
<keyword evidence="3" id="KW-1185">Reference proteome</keyword>